<dbReference type="EMBL" id="PYDT01000008">
    <property type="protein sequence ID" value="THU52138.1"/>
    <property type="molecule type" value="Genomic_DNA"/>
</dbReference>
<evidence type="ECO:0000256" key="1">
    <source>
        <dbReference type="SAM" id="MobiDB-lite"/>
    </source>
</evidence>
<evidence type="ECO:0000313" key="3">
    <source>
        <dbReference type="Proteomes" id="UP000317650"/>
    </source>
</evidence>
<feature type="region of interest" description="Disordered" evidence="1">
    <location>
        <begin position="34"/>
        <end position="58"/>
    </location>
</feature>
<organism evidence="2 3">
    <name type="scientific">Musa balbisiana</name>
    <name type="common">Banana</name>
    <dbReference type="NCBI Taxonomy" id="52838"/>
    <lineage>
        <taxon>Eukaryota</taxon>
        <taxon>Viridiplantae</taxon>
        <taxon>Streptophyta</taxon>
        <taxon>Embryophyta</taxon>
        <taxon>Tracheophyta</taxon>
        <taxon>Spermatophyta</taxon>
        <taxon>Magnoliopsida</taxon>
        <taxon>Liliopsida</taxon>
        <taxon>Zingiberales</taxon>
        <taxon>Musaceae</taxon>
        <taxon>Musa</taxon>
    </lineage>
</organism>
<comment type="caution">
    <text evidence="2">The sequence shown here is derived from an EMBL/GenBank/DDBJ whole genome shotgun (WGS) entry which is preliminary data.</text>
</comment>
<proteinExistence type="predicted"/>
<dbReference type="AlphaFoldDB" id="A0A4S8ITP6"/>
<name>A0A4S8ITP6_MUSBA</name>
<evidence type="ECO:0000313" key="2">
    <source>
        <dbReference type="EMBL" id="THU52138.1"/>
    </source>
</evidence>
<protein>
    <submittedName>
        <fullName evidence="2">Uncharacterized protein</fullName>
    </submittedName>
</protein>
<accession>A0A4S8ITP6</accession>
<sequence length="193" mass="21903">MCLGGDFILHVEALVCYVSSRMIKTRIELESHPPSFPSVHRSPAPHHARQPSFPDPSSLSRFRRKLAPFPDTILPPPSSLLPLHPVHHSPPPARHVVTPLADLFSLFPFSSLLPDHSPVFFLLLTPPFCICDCCNFYNGWSDAQVMKLTQKSPRLLRAKDISDSDVRENIMHLPVILNWVSHATLDYIRMHFM</sequence>
<dbReference type="Proteomes" id="UP000317650">
    <property type="component" value="Chromosome 10"/>
</dbReference>
<keyword evidence="3" id="KW-1185">Reference proteome</keyword>
<reference evidence="2 3" key="1">
    <citation type="journal article" date="2019" name="Nat. Plants">
        <title>Genome sequencing of Musa balbisiana reveals subgenome evolution and function divergence in polyploid bananas.</title>
        <authorList>
            <person name="Yao X."/>
        </authorList>
    </citation>
    <scope>NUCLEOTIDE SEQUENCE [LARGE SCALE GENOMIC DNA]</scope>
    <source>
        <strain evidence="3">cv. DH-PKW</strain>
        <tissue evidence="2">Leaves</tissue>
    </source>
</reference>
<gene>
    <name evidence="2" type="ORF">C4D60_Mb10t00840</name>
</gene>